<proteinExistence type="predicted"/>
<keyword evidence="2" id="KW-1185">Reference proteome</keyword>
<name>A2BLN9_HYPBU</name>
<dbReference type="AlphaFoldDB" id="A2BLN9"/>
<dbReference type="InterPro" id="IPR011047">
    <property type="entry name" value="Quinoprotein_ADH-like_sf"/>
</dbReference>
<dbReference type="Proteomes" id="UP000002593">
    <property type="component" value="Chromosome"/>
</dbReference>
<sequence>MPVEALDQLRAGLYLLGMPYIYEAYKLVARWAPEVAVVETTAAPSQVPAEAGAGVPEYSVTNVQVYGVDEPDIVKTNGTHIFVVNGERLVVFHAYPPEELKPVAVIDAGKLMEKLSPPAELIVVEGNESRSLGRLGKMFRISSLFIADSSVVIFVDEYSMLPLLEPRTWILKVDPGTGSIEWALALPGSFYDARLAGGVVVAVTGGYQLVKPMLVVWSSETCRVDVVVPFQPPILVGASGETVVAAVNLETGAYDTLVLLGVSPRVIYMTANGTLYLALPGIEDLHAMMGERANLAEVLEKAMELTSWNKTTIVRIAVEEGPKLSIEAHKTISGVLGKQWQLDEYNDYLRIVVTTRGEKGTSVDLYVLNAETLEEVARLAGIAVDEQVHAVRFLGSRLYLVTFRFIDPLFVIDLFDPRKSQIAWLP</sequence>
<dbReference type="InterPro" id="IPR019198">
    <property type="entry name" value="Beta_propeller_containing"/>
</dbReference>
<reference evidence="1 2" key="1">
    <citation type="journal article" date="2007" name="Archaea">
        <title>The genome of Hyperthermus butylicus: a sulfur-reducing, peptide fermenting, neutrophilic Crenarchaeote growing up to 108 degrees C.</title>
        <authorList>
            <person name="Brugger K."/>
            <person name="Chen L."/>
            <person name="Stark M."/>
            <person name="Zibat A."/>
            <person name="Redder P."/>
            <person name="Ruepp A."/>
            <person name="Awayez M."/>
            <person name="She Q."/>
            <person name="Garrett R.A."/>
            <person name="Klenk H.P."/>
        </authorList>
    </citation>
    <scope>NUCLEOTIDE SEQUENCE [LARGE SCALE GENOMIC DNA]</scope>
    <source>
        <strain evidence="2">DSM 5456 / JCM 9403 / PLM1-5</strain>
    </source>
</reference>
<dbReference type="EnsemblBacteria" id="ABM80900">
    <property type="protein sequence ID" value="ABM80900"/>
    <property type="gene ID" value="Hbut_1057"/>
</dbReference>
<gene>
    <name evidence="1" type="ordered locus">Hbut_1057</name>
</gene>
<dbReference type="eggNOG" id="arCOG02284">
    <property type="taxonomic scope" value="Archaea"/>
</dbReference>
<dbReference type="KEGG" id="hbu:Hbut_1057"/>
<organism evidence="1 2">
    <name type="scientific">Hyperthermus butylicus (strain DSM 5456 / JCM 9403 / PLM1-5)</name>
    <dbReference type="NCBI Taxonomy" id="415426"/>
    <lineage>
        <taxon>Archaea</taxon>
        <taxon>Thermoproteota</taxon>
        <taxon>Thermoprotei</taxon>
        <taxon>Desulfurococcales</taxon>
        <taxon>Pyrodictiaceae</taxon>
        <taxon>Hyperthermus</taxon>
    </lineage>
</organism>
<dbReference type="EMBL" id="CP000493">
    <property type="protein sequence ID" value="ABM80900.1"/>
    <property type="molecule type" value="Genomic_DNA"/>
</dbReference>
<protein>
    <submittedName>
        <fullName evidence="1">Conserved archaeal protein</fullName>
    </submittedName>
</protein>
<dbReference type="SUPFAM" id="SSF50998">
    <property type="entry name" value="Quinoprotein alcohol dehydrogenase-like"/>
    <property type="match status" value="1"/>
</dbReference>
<dbReference type="GeneID" id="4782823"/>
<accession>A2BLN9</accession>
<dbReference type="Pfam" id="PF09826">
    <property type="entry name" value="Beta_propel"/>
    <property type="match status" value="1"/>
</dbReference>
<evidence type="ECO:0000313" key="1">
    <source>
        <dbReference type="EMBL" id="ABM80900.1"/>
    </source>
</evidence>
<dbReference type="RefSeq" id="WP_011822218.1">
    <property type="nucleotide sequence ID" value="NC_008818.1"/>
</dbReference>
<evidence type="ECO:0000313" key="2">
    <source>
        <dbReference type="Proteomes" id="UP000002593"/>
    </source>
</evidence>
<dbReference type="STRING" id="415426.Hbut_1057"/>
<dbReference type="HOGENOM" id="CLU_643422_0_0_2"/>